<comment type="similarity">
    <text evidence="2">Belongs to the IQD family.</text>
</comment>
<sequence>MGKASKWIRNFLLGIKKDQEKVNKEEKKAVKNIISSSSNSVPEEEEEEASERSPNQAILSVTKEKRRWSFRKSSTTTNKITQRNRSFDSISTVRLVKQVLEEHEIEQIRIKAHVLVKSCNEVKGRSSNIAPFATNNNAKSQAAIIIQSAFRSYLARKALRALRALVKLQALVRGHLVRKQTTAVLRSMHALMTIQVRARYKRVQMVETGSNPETLYNKSHKTEKSIDHEGRKRLEGRSGSFDQYSKVETMEQGYSMRKSSCNGEGHQEEDVKTWSPSAIFNDIIISSKDNNNGKHKGTNLPAALSSSTSHNYHHPSYMSNTQSSKAKGRIRSQSEPKQRPKIGTTQNQKSRRSMSIENQQPWLIKLYRSARPLKDAI</sequence>
<comment type="function">
    <text evidence="4">May be involved in cooperative interactions with calmodulins or calmodulin-like proteins. Recruits calmodulin proteins to microtubules, thus being a potential scaffold in cellular signaling and trafficking. May associate with nucleic acids and regulate gene expression at the transcriptional or post-transcriptional level.</text>
</comment>
<evidence type="ECO:0000256" key="5">
    <source>
        <dbReference type="SAM" id="MobiDB-lite"/>
    </source>
</evidence>
<dbReference type="SUPFAM" id="SSF52540">
    <property type="entry name" value="P-loop containing nucleoside triphosphate hydrolases"/>
    <property type="match status" value="1"/>
</dbReference>
<dbReference type="InterPro" id="IPR025064">
    <property type="entry name" value="DUF4005"/>
</dbReference>
<dbReference type="PANTHER" id="PTHR32295">
    <property type="entry name" value="IQ-DOMAIN 5-RELATED"/>
    <property type="match status" value="1"/>
</dbReference>
<keyword evidence="1" id="KW-0112">Calmodulin-binding</keyword>
<dbReference type="Pfam" id="PF13178">
    <property type="entry name" value="DUF4005"/>
    <property type="match status" value="1"/>
</dbReference>
<name>A0AAV1D3W5_OLDCO</name>
<evidence type="ECO:0000256" key="4">
    <source>
        <dbReference type="ARBA" id="ARBA00045534"/>
    </source>
</evidence>
<feature type="compositionally biased region" description="Polar residues" evidence="5">
    <location>
        <begin position="317"/>
        <end position="331"/>
    </location>
</feature>
<dbReference type="AlphaFoldDB" id="A0AAV1D3W5"/>
<dbReference type="InterPro" id="IPR000048">
    <property type="entry name" value="IQ_motif_EF-hand-BS"/>
</dbReference>
<feature type="compositionally biased region" description="Polar residues" evidence="5">
    <location>
        <begin position="343"/>
        <end position="357"/>
    </location>
</feature>
<protein>
    <submittedName>
        <fullName evidence="7">OLC1v1000908C1</fullName>
    </submittedName>
</protein>
<dbReference type="PROSITE" id="PS50096">
    <property type="entry name" value="IQ"/>
    <property type="match status" value="2"/>
</dbReference>
<keyword evidence="8" id="KW-1185">Reference proteome</keyword>
<feature type="region of interest" description="Disordered" evidence="5">
    <location>
        <begin position="24"/>
        <end position="55"/>
    </location>
</feature>
<dbReference type="Gene3D" id="1.20.5.190">
    <property type="match status" value="1"/>
</dbReference>
<dbReference type="PANTHER" id="PTHR32295:SF263">
    <property type="entry name" value="DUF4005 DOMAIN-CONTAINING PROTEIN"/>
    <property type="match status" value="1"/>
</dbReference>
<dbReference type="CDD" id="cd23767">
    <property type="entry name" value="IQCD"/>
    <property type="match status" value="1"/>
</dbReference>
<feature type="region of interest" description="Disordered" evidence="5">
    <location>
        <begin position="212"/>
        <end position="247"/>
    </location>
</feature>
<dbReference type="Proteomes" id="UP001161247">
    <property type="component" value="Chromosome 4"/>
</dbReference>
<feature type="compositionally biased region" description="Basic and acidic residues" evidence="5">
    <location>
        <begin position="220"/>
        <end position="236"/>
    </location>
</feature>
<comment type="subunit">
    <text evidence="3">Binds to multiple calmodulin (CaM) in the presence of Ca(2+) and CaM-like proteins.</text>
</comment>
<evidence type="ECO:0000256" key="2">
    <source>
        <dbReference type="ARBA" id="ARBA00024341"/>
    </source>
</evidence>
<evidence type="ECO:0000259" key="6">
    <source>
        <dbReference type="Pfam" id="PF13178"/>
    </source>
</evidence>
<dbReference type="EMBL" id="OX459121">
    <property type="protein sequence ID" value="CAI9102611.1"/>
    <property type="molecule type" value="Genomic_DNA"/>
</dbReference>
<dbReference type="SMART" id="SM00015">
    <property type="entry name" value="IQ"/>
    <property type="match status" value="2"/>
</dbReference>
<dbReference type="Pfam" id="PF00612">
    <property type="entry name" value="IQ"/>
    <property type="match status" value="2"/>
</dbReference>
<evidence type="ECO:0000313" key="8">
    <source>
        <dbReference type="Proteomes" id="UP001161247"/>
    </source>
</evidence>
<gene>
    <name evidence="7" type="ORF">OLC1_LOCUS11935</name>
</gene>
<feature type="domain" description="DUF4005" evidence="6">
    <location>
        <begin position="292"/>
        <end position="361"/>
    </location>
</feature>
<feature type="compositionally biased region" description="Low complexity" evidence="5">
    <location>
        <begin position="31"/>
        <end position="41"/>
    </location>
</feature>
<proteinExistence type="inferred from homology"/>
<feature type="region of interest" description="Disordered" evidence="5">
    <location>
        <begin position="287"/>
        <end position="357"/>
    </location>
</feature>
<organism evidence="7 8">
    <name type="scientific">Oldenlandia corymbosa var. corymbosa</name>
    <dbReference type="NCBI Taxonomy" id="529605"/>
    <lineage>
        <taxon>Eukaryota</taxon>
        <taxon>Viridiplantae</taxon>
        <taxon>Streptophyta</taxon>
        <taxon>Embryophyta</taxon>
        <taxon>Tracheophyta</taxon>
        <taxon>Spermatophyta</taxon>
        <taxon>Magnoliopsida</taxon>
        <taxon>eudicotyledons</taxon>
        <taxon>Gunneridae</taxon>
        <taxon>Pentapetalae</taxon>
        <taxon>asterids</taxon>
        <taxon>lamiids</taxon>
        <taxon>Gentianales</taxon>
        <taxon>Rubiaceae</taxon>
        <taxon>Rubioideae</taxon>
        <taxon>Spermacoceae</taxon>
        <taxon>Hedyotis-Oldenlandia complex</taxon>
        <taxon>Oldenlandia</taxon>
    </lineage>
</organism>
<evidence type="ECO:0000256" key="1">
    <source>
        <dbReference type="ARBA" id="ARBA00022860"/>
    </source>
</evidence>
<reference evidence="7" key="1">
    <citation type="submission" date="2023-03" db="EMBL/GenBank/DDBJ databases">
        <authorList>
            <person name="Julca I."/>
        </authorList>
    </citation>
    <scope>NUCLEOTIDE SEQUENCE</scope>
</reference>
<dbReference type="GO" id="GO:0005516">
    <property type="term" value="F:calmodulin binding"/>
    <property type="evidence" value="ECO:0007669"/>
    <property type="project" value="UniProtKB-KW"/>
</dbReference>
<evidence type="ECO:0000313" key="7">
    <source>
        <dbReference type="EMBL" id="CAI9102611.1"/>
    </source>
</evidence>
<evidence type="ECO:0000256" key="3">
    <source>
        <dbReference type="ARBA" id="ARBA00024378"/>
    </source>
</evidence>
<accession>A0AAV1D3W5</accession>
<dbReference type="InterPro" id="IPR027417">
    <property type="entry name" value="P-loop_NTPase"/>
</dbReference>